<dbReference type="Proteomes" id="UP000242188">
    <property type="component" value="Unassembled WGS sequence"/>
</dbReference>
<feature type="compositionally biased region" description="Acidic residues" evidence="1">
    <location>
        <begin position="274"/>
        <end position="284"/>
    </location>
</feature>
<protein>
    <submittedName>
        <fullName evidence="3">Uncharacterized protein</fullName>
    </submittedName>
</protein>
<evidence type="ECO:0000313" key="3">
    <source>
        <dbReference type="EMBL" id="OWF36433.1"/>
    </source>
</evidence>
<evidence type="ECO:0000256" key="2">
    <source>
        <dbReference type="SAM" id="SignalP"/>
    </source>
</evidence>
<proteinExistence type="predicted"/>
<evidence type="ECO:0000256" key="1">
    <source>
        <dbReference type="SAM" id="MobiDB-lite"/>
    </source>
</evidence>
<feature type="compositionally biased region" description="Polar residues" evidence="1">
    <location>
        <begin position="179"/>
        <end position="189"/>
    </location>
</feature>
<sequence>MFRTRTLHLVVFVTVTVSVVASHIVKSQSNNDNQPGQSRHDGKRAMDSMYKGMMESFKTSFVPGSKKDDGNTDASPSDWKNMIPGFAKGFIPDSAEDGTDNSTVSEDAVADPSATNATSVDIEGAFHVNAAIKDDESVGEEKMTSQDGSSPDSTALPAVLSTDDNVPSEFGLLTHDNDLASTDTQSSETEAMETPADMTGKQDEQGSDMAQSESDLAEKQAKEPPADTETNVENTETDLTEQEPSSDTRKSMFLKVAMRGKASLKKDGETAAEAAEEDTKETVI</sequence>
<feature type="region of interest" description="Disordered" evidence="1">
    <location>
        <begin position="133"/>
        <end position="284"/>
    </location>
</feature>
<gene>
    <name evidence="3" type="ORF">KP79_PYT03189</name>
</gene>
<dbReference type="AlphaFoldDB" id="A0A210PIY9"/>
<name>A0A210PIY9_MIZYE</name>
<feature type="signal peptide" evidence="2">
    <location>
        <begin position="1"/>
        <end position="21"/>
    </location>
</feature>
<comment type="caution">
    <text evidence="3">The sequence shown here is derived from an EMBL/GenBank/DDBJ whole genome shotgun (WGS) entry which is preliminary data.</text>
</comment>
<evidence type="ECO:0000313" key="4">
    <source>
        <dbReference type="Proteomes" id="UP000242188"/>
    </source>
</evidence>
<accession>A0A210PIY9</accession>
<feature type="chain" id="PRO_5012645652" evidence="2">
    <location>
        <begin position="22"/>
        <end position="284"/>
    </location>
</feature>
<reference evidence="3 4" key="1">
    <citation type="journal article" date="2017" name="Nat. Ecol. Evol.">
        <title>Scallop genome provides insights into evolution of bilaterian karyotype and development.</title>
        <authorList>
            <person name="Wang S."/>
            <person name="Zhang J."/>
            <person name="Jiao W."/>
            <person name="Li J."/>
            <person name="Xun X."/>
            <person name="Sun Y."/>
            <person name="Guo X."/>
            <person name="Huan P."/>
            <person name="Dong B."/>
            <person name="Zhang L."/>
            <person name="Hu X."/>
            <person name="Sun X."/>
            <person name="Wang J."/>
            <person name="Zhao C."/>
            <person name="Wang Y."/>
            <person name="Wang D."/>
            <person name="Huang X."/>
            <person name="Wang R."/>
            <person name="Lv J."/>
            <person name="Li Y."/>
            <person name="Zhang Z."/>
            <person name="Liu B."/>
            <person name="Lu W."/>
            <person name="Hui Y."/>
            <person name="Liang J."/>
            <person name="Zhou Z."/>
            <person name="Hou R."/>
            <person name="Li X."/>
            <person name="Liu Y."/>
            <person name="Li H."/>
            <person name="Ning X."/>
            <person name="Lin Y."/>
            <person name="Zhao L."/>
            <person name="Xing Q."/>
            <person name="Dou J."/>
            <person name="Li Y."/>
            <person name="Mao J."/>
            <person name="Guo H."/>
            <person name="Dou H."/>
            <person name="Li T."/>
            <person name="Mu C."/>
            <person name="Jiang W."/>
            <person name="Fu Q."/>
            <person name="Fu X."/>
            <person name="Miao Y."/>
            <person name="Liu J."/>
            <person name="Yu Q."/>
            <person name="Li R."/>
            <person name="Liao H."/>
            <person name="Li X."/>
            <person name="Kong Y."/>
            <person name="Jiang Z."/>
            <person name="Chourrout D."/>
            <person name="Li R."/>
            <person name="Bao Z."/>
        </authorList>
    </citation>
    <scope>NUCLEOTIDE SEQUENCE [LARGE SCALE GENOMIC DNA]</scope>
    <source>
        <strain evidence="3 4">PY_sf001</strain>
    </source>
</reference>
<feature type="compositionally biased region" description="Basic and acidic residues" evidence="1">
    <location>
        <begin position="133"/>
        <end position="144"/>
    </location>
</feature>
<dbReference type="EMBL" id="NEDP02076619">
    <property type="protein sequence ID" value="OWF36433.1"/>
    <property type="molecule type" value="Genomic_DNA"/>
</dbReference>
<organism evidence="3 4">
    <name type="scientific">Mizuhopecten yessoensis</name>
    <name type="common">Japanese scallop</name>
    <name type="synonym">Patinopecten yessoensis</name>
    <dbReference type="NCBI Taxonomy" id="6573"/>
    <lineage>
        <taxon>Eukaryota</taxon>
        <taxon>Metazoa</taxon>
        <taxon>Spiralia</taxon>
        <taxon>Lophotrochozoa</taxon>
        <taxon>Mollusca</taxon>
        <taxon>Bivalvia</taxon>
        <taxon>Autobranchia</taxon>
        <taxon>Pteriomorphia</taxon>
        <taxon>Pectinida</taxon>
        <taxon>Pectinoidea</taxon>
        <taxon>Pectinidae</taxon>
        <taxon>Mizuhopecten</taxon>
    </lineage>
</organism>
<keyword evidence="4" id="KW-1185">Reference proteome</keyword>
<dbReference type="OrthoDB" id="10407605at2759"/>
<feature type="region of interest" description="Disordered" evidence="1">
    <location>
        <begin position="60"/>
        <end position="116"/>
    </location>
</feature>
<feature type="compositionally biased region" description="Basic and acidic residues" evidence="1">
    <location>
        <begin position="216"/>
        <end position="225"/>
    </location>
</feature>
<keyword evidence="2" id="KW-0732">Signal</keyword>